<dbReference type="AlphaFoldDB" id="A0A2T5EWY8"/>
<proteinExistence type="predicted"/>
<gene>
    <name evidence="1" type="ORF">CWO07_09150</name>
</gene>
<name>A0A2T5EWY8_VIBSP</name>
<dbReference type="Proteomes" id="UP000244197">
    <property type="component" value="Unassembled WGS sequence"/>
</dbReference>
<evidence type="ECO:0000313" key="1">
    <source>
        <dbReference type="EMBL" id="PTP36306.1"/>
    </source>
</evidence>
<accession>A0A2T5EWY8</accession>
<protein>
    <submittedName>
        <fullName evidence="1">Uncharacterized protein</fullName>
    </submittedName>
</protein>
<reference evidence="1 2" key="1">
    <citation type="submission" date="2017-11" db="EMBL/GenBank/DDBJ databases">
        <title>Population delineation of vibrios coincides with oyster pathogenicity.</title>
        <authorList>
            <person name="Bruto M."/>
            <person name="Labreuche Y."/>
            <person name="James A."/>
            <person name="Piel D."/>
            <person name="Chenivesse S."/>
            <person name="Petton B."/>
            <person name="Polz M.F."/>
            <person name="Le Roux F."/>
        </authorList>
    </citation>
    <scope>NUCLEOTIDE SEQUENCE [LARGE SCALE GENOMIC DNA]</scope>
    <source>
        <strain evidence="1 2">FF_144</strain>
    </source>
</reference>
<dbReference type="EMBL" id="PIFK01000015">
    <property type="protein sequence ID" value="PTP36306.1"/>
    <property type="molecule type" value="Genomic_DNA"/>
</dbReference>
<dbReference type="RefSeq" id="WP_108187603.1">
    <property type="nucleotide sequence ID" value="NZ_PIFK01000015.1"/>
</dbReference>
<comment type="caution">
    <text evidence="1">The sequence shown here is derived from an EMBL/GenBank/DDBJ whole genome shotgun (WGS) entry which is preliminary data.</text>
</comment>
<sequence length="124" mass="13983">MATTIKIAFKGHQVELMPAFVGYQFTFKAVNPHQSLPLIQNAIEHAESSMAQLEILELLLSSSSIHSHFHIISSENGISIQSLDKKVLALYDVLKEELLTFSHFESEVAEELIKRTLSETIEHH</sequence>
<evidence type="ECO:0000313" key="2">
    <source>
        <dbReference type="Proteomes" id="UP000244197"/>
    </source>
</evidence>
<organism evidence="1 2">
    <name type="scientific">Vibrio splendidus</name>
    <dbReference type="NCBI Taxonomy" id="29497"/>
    <lineage>
        <taxon>Bacteria</taxon>
        <taxon>Pseudomonadati</taxon>
        <taxon>Pseudomonadota</taxon>
        <taxon>Gammaproteobacteria</taxon>
        <taxon>Vibrionales</taxon>
        <taxon>Vibrionaceae</taxon>
        <taxon>Vibrio</taxon>
    </lineage>
</organism>